<dbReference type="InterPro" id="IPR007016">
    <property type="entry name" value="O-antigen_ligase-rel_domated"/>
</dbReference>
<feature type="transmembrane region" description="Helical" evidence="5">
    <location>
        <begin position="34"/>
        <end position="54"/>
    </location>
</feature>
<dbReference type="Pfam" id="PF04932">
    <property type="entry name" value="Wzy_C"/>
    <property type="match status" value="1"/>
</dbReference>
<dbReference type="GO" id="GO:0016020">
    <property type="term" value="C:membrane"/>
    <property type="evidence" value="ECO:0007669"/>
    <property type="project" value="UniProtKB-SubCell"/>
</dbReference>
<feature type="transmembrane region" description="Helical" evidence="5">
    <location>
        <begin position="328"/>
        <end position="350"/>
    </location>
</feature>
<feature type="transmembrane region" description="Helical" evidence="5">
    <location>
        <begin position="382"/>
        <end position="401"/>
    </location>
</feature>
<comment type="caution">
    <text evidence="7">The sequence shown here is derived from an EMBL/GenBank/DDBJ whole genome shotgun (WGS) entry which is preliminary data.</text>
</comment>
<dbReference type="EMBL" id="VHLH01000013">
    <property type="protein sequence ID" value="TPW28995.1"/>
    <property type="molecule type" value="Genomic_DNA"/>
</dbReference>
<dbReference type="RefSeq" id="WP_141166598.1">
    <property type="nucleotide sequence ID" value="NZ_VHLH01000013.1"/>
</dbReference>
<feature type="transmembrane region" description="Helical" evidence="5">
    <location>
        <begin position="210"/>
        <end position="227"/>
    </location>
</feature>
<dbReference type="OrthoDB" id="8275860at2"/>
<dbReference type="PANTHER" id="PTHR37422">
    <property type="entry name" value="TEICHURONIC ACID BIOSYNTHESIS PROTEIN TUAE"/>
    <property type="match status" value="1"/>
</dbReference>
<proteinExistence type="predicted"/>
<accession>A0A506U7R0</accession>
<evidence type="ECO:0000256" key="4">
    <source>
        <dbReference type="ARBA" id="ARBA00023136"/>
    </source>
</evidence>
<name>A0A506U7R0_9HYPH</name>
<feature type="domain" description="O-antigen ligase-related" evidence="6">
    <location>
        <begin position="196"/>
        <end position="335"/>
    </location>
</feature>
<evidence type="ECO:0000259" key="6">
    <source>
        <dbReference type="Pfam" id="PF04932"/>
    </source>
</evidence>
<dbReference type="InterPro" id="IPR051533">
    <property type="entry name" value="WaaL-like"/>
</dbReference>
<keyword evidence="8" id="KW-1185">Reference proteome</keyword>
<dbReference type="GO" id="GO:0016874">
    <property type="term" value="F:ligase activity"/>
    <property type="evidence" value="ECO:0007669"/>
    <property type="project" value="UniProtKB-KW"/>
</dbReference>
<keyword evidence="3 5" id="KW-1133">Transmembrane helix</keyword>
<comment type="subcellular location">
    <subcellularLocation>
        <location evidence="1">Membrane</location>
        <topology evidence="1">Multi-pass membrane protein</topology>
    </subcellularLocation>
</comment>
<protein>
    <submittedName>
        <fullName evidence="7">O-antigen ligase family protein</fullName>
    </submittedName>
</protein>
<keyword evidence="2 5" id="KW-0812">Transmembrane</keyword>
<gene>
    <name evidence="7" type="ORF">FJU11_08420</name>
</gene>
<feature type="transmembrane region" description="Helical" evidence="5">
    <location>
        <begin position="356"/>
        <end position="375"/>
    </location>
</feature>
<feature type="transmembrane region" description="Helical" evidence="5">
    <location>
        <begin position="92"/>
        <end position="111"/>
    </location>
</feature>
<organism evidence="7 8">
    <name type="scientific">Pararhizobium mangrovi</name>
    <dbReference type="NCBI Taxonomy" id="2590452"/>
    <lineage>
        <taxon>Bacteria</taxon>
        <taxon>Pseudomonadati</taxon>
        <taxon>Pseudomonadota</taxon>
        <taxon>Alphaproteobacteria</taxon>
        <taxon>Hyphomicrobiales</taxon>
        <taxon>Rhizobiaceae</taxon>
        <taxon>Rhizobium/Agrobacterium group</taxon>
        <taxon>Pararhizobium</taxon>
    </lineage>
</organism>
<evidence type="ECO:0000256" key="3">
    <source>
        <dbReference type="ARBA" id="ARBA00022989"/>
    </source>
</evidence>
<dbReference type="AlphaFoldDB" id="A0A506U7R0"/>
<dbReference type="Proteomes" id="UP000320314">
    <property type="component" value="Unassembled WGS sequence"/>
</dbReference>
<evidence type="ECO:0000313" key="7">
    <source>
        <dbReference type="EMBL" id="TPW28995.1"/>
    </source>
</evidence>
<evidence type="ECO:0000256" key="2">
    <source>
        <dbReference type="ARBA" id="ARBA00022692"/>
    </source>
</evidence>
<dbReference type="PANTHER" id="PTHR37422:SF13">
    <property type="entry name" value="LIPOPOLYSACCHARIDE BIOSYNTHESIS PROTEIN PA4999-RELATED"/>
    <property type="match status" value="1"/>
</dbReference>
<feature type="transmembrane region" description="Helical" evidence="5">
    <location>
        <begin position="123"/>
        <end position="144"/>
    </location>
</feature>
<evidence type="ECO:0000313" key="8">
    <source>
        <dbReference type="Proteomes" id="UP000320314"/>
    </source>
</evidence>
<keyword evidence="4 5" id="KW-0472">Membrane</keyword>
<feature type="transmembrane region" description="Helical" evidence="5">
    <location>
        <begin position="66"/>
        <end position="86"/>
    </location>
</feature>
<reference evidence="7 8" key="1">
    <citation type="submission" date="2019-06" db="EMBL/GenBank/DDBJ databases">
        <authorList>
            <person name="Li M."/>
        </authorList>
    </citation>
    <scope>NUCLEOTIDE SEQUENCE [LARGE SCALE GENOMIC DNA]</scope>
    <source>
        <strain evidence="7 8">BGMRC6574</strain>
    </source>
</reference>
<keyword evidence="7" id="KW-0436">Ligase</keyword>
<feature type="transmembrane region" description="Helical" evidence="5">
    <location>
        <begin position="233"/>
        <end position="252"/>
    </location>
</feature>
<evidence type="ECO:0000256" key="5">
    <source>
        <dbReference type="SAM" id="Phobius"/>
    </source>
</evidence>
<sequence>MTTGKAPVGSRLEFFLACCAVFLSPMNVLRLPLFYFTAGDLFACLCIGVMLLNGRVRVAPFGSSTVLWTGGLLLMVGMLMTSSVFAGSTGRALILIMQYLFSYLLLPMVFLNRPWDETRRLMLVFIAAISVLVLHGILVVDVLYEHDTHFVSGNGRLRGLVERENECGALISLTVPMLLSLTLAGSVKPIVSVVLLGLFTYGIMLTGSNTALYTAAFGLVLVIAASVSLKRLIIVATAACLLFGMASVPNVSSMLPGAFRTRVLVGLETGDLQNAGTFDGRMQLIREAVGLAGNATIIGYGADQYRVISRYKAPVHNFYLLILDEGGLAALVGFIALLFGAILVVINAALSAGGTLAALCGGTTLAVYAVLITAVPHIYGRFWAVPLLLSLAPAVACARRVRIA</sequence>
<evidence type="ECO:0000256" key="1">
    <source>
        <dbReference type="ARBA" id="ARBA00004141"/>
    </source>
</evidence>
<feature type="transmembrane region" description="Helical" evidence="5">
    <location>
        <begin position="12"/>
        <end position="28"/>
    </location>
</feature>